<evidence type="ECO:0000313" key="2">
    <source>
        <dbReference type="Proteomes" id="UP000499080"/>
    </source>
</evidence>
<evidence type="ECO:0008006" key="3">
    <source>
        <dbReference type="Google" id="ProtNLM"/>
    </source>
</evidence>
<proteinExistence type="predicted"/>
<name>A0A4Y2EW78_ARAVE</name>
<accession>A0A4Y2EW78</accession>
<comment type="caution">
    <text evidence="1">The sequence shown here is derived from an EMBL/GenBank/DDBJ whole genome shotgun (WGS) entry which is preliminary data.</text>
</comment>
<dbReference type="AlphaFoldDB" id="A0A4Y2EW78"/>
<keyword evidence="2" id="KW-1185">Reference proteome</keyword>
<organism evidence="1 2">
    <name type="scientific">Araneus ventricosus</name>
    <name type="common">Orbweaver spider</name>
    <name type="synonym">Epeira ventricosa</name>
    <dbReference type="NCBI Taxonomy" id="182803"/>
    <lineage>
        <taxon>Eukaryota</taxon>
        <taxon>Metazoa</taxon>
        <taxon>Ecdysozoa</taxon>
        <taxon>Arthropoda</taxon>
        <taxon>Chelicerata</taxon>
        <taxon>Arachnida</taxon>
        <taxon>Araneae</taxon>
        <taxon>Araneomorphae</taxon>
        <taxon>Entelegynae</taxon>
        <taxon>Araneoidea</taxon>
        <taxon>Araneidae</taxon>
        <taxon>Araneus</taxon>
    </lineage>
</organism>
<reference evidence="1 2" key="1">
    <citation type="journal article" date="2019" name="Sci. Rep.">
        <title>Orb-weaving spider Araneus ventricosus genome elucidates the spidroin gene catalogue.</title>
        <authorList>
            <person name="Kono N."/>
            <person name="Nakamura H."/>
            <person name="Ohtoshi R."/>
            <person name="Moran D.A.P."/>
            <person name="Shinohara A."/>
            <person name="Yoshida Y."/>
            <person name="Fujiwara M."/>
            <person name="Mori M."/>
            <person name="Tomita M."/>
            <person name="Arakawa K."/>
        </authorList>
    </citation>
    <scope>NUCLEOTIDE SEQUENCE [LARGE SCALE GENOMIC DNA]</scope>
</reference>
<dbReference type="Proteomes" id="UP000499080">
    <property type="component" value="Unassembled WGS sequence"/>
</dbReference>
<dbReference type="EMBL" id="BGPR01000735">
    <property type="protein sequence ID" value="GBM33522.1"/>
    <property type="molecule type" value="Genomic_DNA"/>
</dbReference>
<protein>
    <recommendedName>
        <fullName evidence="3">BTB domain-containing protein</fullName>
    </recommendedName>
</protein>
<gene>
    <name evidence="1" type="ORF">AVEN_273015_1</name>
</gene>
<evidence type="ECO:0000313" key="1">
    <source>
        <dbReference type="EMBL" id="GBM33522.1"/>
    </source>
</evidence>
<sequence length="108" mass="12118">MRLVSCSRYGNDVRAIRCVHEAILATRVPRLNGVLVGFQPENLLPDAATVFFGRNALLHVLDYIYTGKVVNVPPHLLDQISDFAITSNLHSLKNLITVLRINGWFGKY</sequence>